<name>A0ABQ1QBZ1_9RHOB</name>
<proteinExistence type="inferred from homology"/>
<dbReference type="PRINTS" id="PR01270">
    <property type="entry name" value="HDASUPER"/>
</dbReference>
<feature type="domain" description="Histone deacetylase" evidence="2">
    <location>
        <begin position="20"/>
        <end position="305"/>
    </location>
</feature>
<dbReference type="InterPro" id="IPR023801">
    <property type="entry name" value="His_deacetylse_dom"/>
</dbReference>
<evidence type="ECO:0000313" key="3">
    <source>
        <dbReference type="EMBL" id="GGD20628.1"/>
    </source>
</evidence>
<dbReference type="InterPro" id="IPR037138">
    <property type="entry name" value="His_deacetylse_dom_sf"/>
</dbReference>
<organism evidence="3 4">
    <name type="scientific">Sinisalibacter lacisalsi</name>
    <dbReference type="NCBI Taxonomy" id="1526570"/>
    <lineage>
        <taxon>Bacteria</taxon>
        <taxon>Pseudomonadati</taxon>
        <taxon>Pseudomonadota</taxon>
        <taxon>Alphaproteobacteria</taxon>
        <taxon>Rhodobacterales</taxon>
        <taxon>Roseobacteraceae</taxon>
        <taxon>Sinisalibacter</taxon>
    </lineage>
</organism>
<gene>
    <name evidence="3" type="ORF">GCM10011358_01500</name>
</gene>
<comment type="similarity">
    <text evidence="1">Belongs to the histone deacetylase family.</text>
</comment>
<dbReference type="PANTHER" id="PTHR10625:SF10">
    <property type="entry name" value="HISTONE DEACETYLASE HDAC1"/>
    <property type="match status" value="1"/>
</dbReference>
<evidence type="ECO:0000313" key="4">
    <source>
        <dbReference type="Proteomes" id="UP000617355"/>
    </source>
</evidence>
<dbReference type="CDD" id="cd11599">
    <property type="entry name" value="HDAC_classII_2"/>
    <property type="match status" value="1"/>
</dbReference>
<evidence type="ECO:0000259" key="2">
    <source>
        <dbReference type="Pfam" id="PF00850"/>
    </source>
</evidence>
<dbReference type="Pfam" id="PF00850">
    <property type="entry name" value="Hist_deacetyl"/>
    <property type="match status" value="1"/>
</dbReference>
<keyword evidence="4" id="KW-1185">Reference proteome</keyword>
<evidence type="ECO:0000256" key="1">
    <source>
        <dbReference type="ARBA" id="ARBA00005947"/>
    </source>
</evidence>
<sequence length="311" mass="33391">MTTAFFSHPDCLQHINPPGHPEQVARLKAIDAALASPIFDALVRRDAPLGDEEAIRRAHPKVQIDAIRDVIPESGLARIDPDTTASPGSWNAALRAVGGACAAVDAVLTGEVANAFVAARPPGHHAERANAMGFCLFSNIAIAALHALETHGLTRVAVLDFDVHHGNGTQDVLWNESRVHFASSHQMPLFPGTGAAHEKGAYLQIMNVPLREGTGGEAMREAWEGRILPWVKEWEPELVLVSAGFDAHRADPLAGLHWTTEDFGWITHRICDLADDCCGGKVVSTLEGGYDLEALADSVGLHVEVLMERGS</sequence>
<comment type="caution">
    <text evidence="3">The sequence shown here is derived from an EMBL/GenBank/DDBJ whole genome shotgun (WGS) entry which is preliminary data.</text>
</comment>
<dbReference type="PANTHER" id="PTHR10625">
    <property type="entry name" value="HISTONE DEACETYLASE HDAC1-RELATED"/>
    <property type="match status" value="1"/>
</dbReference>
<dbReference type="RefSeq" id="WP_188525701.1">
    <property type="nucleotide sequence ID" value="NZ_BMGI01000001.1"/>
</dbReference>
<dbReference type="Proteomes" id="UP000617355">
    <property type="component" value="Unassembled WGS sequence"/>
</dbReference>
<dbReference type="InterPro" id="IPR023696">
    <property type="entry name" value="Ureohydrolase_dom_sf"/>
</dbReference>
<dbReference type="Gene3D" id="3.40.800.20">
    <property type="entry name" value="Histone deacetylase domain"/>
    <property type="match status" value="1"/>
</dbReference>
<dbReference type="SUPFAM" id="SSF52768">
    <property type="entry name" value="Arginase/deacetylase"/>
    <property type="match status" value="1"/>
</dbReference>
<dbReference type="InterPro" id="IPR000286">
    <property type="entry name" value="HDACs"/>
</dbReference>
<accession>A0ABQ1QBZ1</accession>
<protein>
    <submittedName>
        <fullName evidence="3">Acetoin utilization protein</fullName>
    </submittedName>
</protein>
<reference evidence="4" key="1">
    <citation type="journal article" date="2019" name="Int. J. Syst. Evol. Microbiol.">
        <title>The Global Catalogue of Microorganisms (GCM) 10K type strain sequencing project: providing services to taxonomists for standard genome sequencing and annotation.</title>
        <authorList>
            <consortium name="The Broad Institute Genomics Platform"/>
            <consortium name="The Broad Institute Genome Sequencing Center for Infectious Disease"/>
            <person name="Wu L."/>
            <person name="Ma J."/>
        </authorList>
    </citation>
    <scope>NUCLEOTIDE SEQUENCE [LARGE SCALE GENOMIC DNA]</scope>
    <source>
        <strain evidence="4">CGMCC 1.12922</strain>
    </source>
</reference>
<dbReference type="EMBL" id="BMGI01000001">
    <property type="protein sequence ID" value="GGD20628.1"/>
    <property type="molecule type" value="Genomic_DNA"/>
</dbReference>